<gene>
    <name evidence="4" type="ORF">NDN08_007386</name>
</gene>
<reference evidence="4 5" key="1">
    <citation type="journal article" date="2023" name="Nat. Commun.">
        <title>Origin of minicircular mitochondrial genomes in red algae.</title>
        <authorList>
            <person name="Lee Y."/>
            <person name="Cho C.H."/>
            <person name="Lee Y.M."/>
            <person name="Park S.I."/>
            <person name="Yang J.H."/>
            <person name="West J.A."/>
            <person name="Bhattacharya D."/>
            <person name="Yoon H.S."/>
        </authorList>
    </citation>
    <scope>NUCLEOTIDE SEQUENCE [LARGE SCALE GENOMIC DNA]</scope>
    <source>
        <strain evidence="4 5">CCMP1338</strain>
        <tissue evidence="4">Whole cell</tissue>
    </source>
</reference>
<comment type="subcellular location">
    <subcellularLocation>
        <location evidence="1">Membrane</location>
        <topology evidence="1">Multi-pass membrane protein</topology>
    </subcellularLocation>
</comment>
<feature type="transmembrane region" description="Helical" evidence="2">
    <location>
        <begin position="174"/>
        <end position="194"/>
    </location>
</feature>
<feature type="transmembrane region" description="Helical" evidence="2">
    <location>
        <begin position="116"/>
        <end position="133"/>
    </location>
</feature>
<evidence type="ECO:0000256" key="1">
    <source>
        <dbReference type="ARBA" id="ARBA00004141"/>
    </source>
</evidence>
<comment type="caution">
    <text evidence="4">The sequence shown here is derived from an EMBL/GenBank/DDBJ whole genome shotgun (WGS) entry which is preliminary data.</text>
</comment>
<keyword evidence="2" id="KW-1133">Transmembrane helix</keyword>
<keyword evidence="2" id="KW-0472">Membrane</keyword>
<dbReference type="AlphaFoldDB" id="A0AAV8V397"/>
<dbReference type="PANTHER" id="PTHR11360">
    <property type="entry name" value="MONOCARBOXYLATE TRANSPORTER"/>
    <property type="match status" value="1"/>
</dbReference>
<feature type="transmembrane region" description="Helical" evidence="2">
    <location>
        <begin position="290"/>
        <end position="315"/>
    </location>
</feature>
<dbReference type="Proteomes" id="UP001157974">
    <property type="component" value="Unassembled WGS sequence"/>
</dbReference>
<dbReference type="InterPro" id="IPR020846">
    <property type="entry name" value="MFS_dom"/>
</dbReference>
<dbReference type="InterPro" id="IPR011701">
    <property type="entry name" value="MFS"/>
</dbReference>
<dbReference type="InterPro" id="IPR050327">
    <property type="entry name" value="Proton-linked_MCT"/>
</dbReference>
<evidence type="ECO:0000313" key="4">
    <source>
        <dbReference type="EMBL" id="KAJ8907271.1"/>
    </source>
</evidence>
<feature type="domain" description="Major facilitator superfamily (MFS) profile" evidence="3">
    <location>
        <begin position="45"/>
        <end position="476"/>
    </location>
</feature>
<dbReference type="GO" id="GO:0022857">
    <property type="term" value="F:transmembrane transporter activity"/>
    <property type="evidence" value="ECO:0007669"/>
    <property type="project" value="InterPro"/>
</dbReference>
<evidence type="ECO:0000256" key="2">
    <source>
        <dbReference type="SAM" id="Phobius"/>
    </source>
</evidence>
<feature type="transmembrane region" description="Helical" evidence="2">
    <location>
        <begin position="206"/>
        <end position="226"/>
    </location>
</feature>
<sequence>MNRRGSDQVPPREVGLELTLDGIGEGLEVEEDHRLGEQNNSSYKAWLVTISCSIVHALHTASVFIGPSTLLSPMRKDLNLSVKQISLPLNVNRLINTLFLIPAGIFLDKSGIEKPLVISMIVASVVCFFWPISTSLWQLVAIQIVLAFTILMGGLTPMLIIASRMFESVEKMSMVTSILLAGFSFMGFVTPLVLGPLADRYGWRTTSYLFPTLLSIIGLPLVLRNLTSKRVEGSSKNKSSRSALTPTDGAVWMLDSTSPNLRPMGFTADSPKETNTQEPRTSTPLMTMPYFAVLGAAAGLSVCLSIVNDHLIIFLSEDVGYPLRTATTFMSFIHLIALGAKLSSGVAGQHYRKGVLLIFAALSITTSALLLFEYHDSELQLTSSNVRLALFAPFYAIGYGSMLNLLTSVLPEAGTANLALRSNIYSLVISAVQAMGSYAAGVFKTNSGSYLSTMVMFTLACFAQILFCLLFLVVYKPTVSQDTSAHSHWATTPTL</sequence>
<feature type="transmembrane region" description="Helical" evidence="2">
    <location>
        <begin position="139"/>
        <end position="162"/>
    </location>
</feature>
<name>A0AAV8V397_9RHOD</name>
<dbReference type="Gene3D" id="1.20.1250.20">
    <property type="entry name" value="MFS general substrate transporter like domains"/>
    <property type="match status" value="1"/>
</dbReference>
<accession>A0AAV8V397</accession>
<protein>
    <recommendedName>
        <fullName evidence="3">Major facilitator superfamily (MFS) profile domain-containing protein</fullName>
    </recommendedName>
</protein>
<feature type="transmembrane region" description="Helical" evidence="2">
    <location>
        <begin position="321"/>
        <end position="342"/>
    </location>
</feature>
<evidence type="ECO:0000259" key="3">
    <source>
        <dbReference type="PROSITE" id="PS50850"/>
    </source>
</evidence>
<proteinExistence type="predicted"/>
<dbReference type="Pfam" id="PF07690">
    <property type="entry name" value="MFS_1"/>
    <property type="match status" value="1"/>
</dbReference>
<dbReference type="InterPro" id="IPR036259">
    <property type="entry name" value="MFS_trans_sf"/>
</dbReference>
<keyword evidence="5" id="KW-1185">Reference proteome</keyword>
<keyword evidence="2" id="KW-0812">Transmembrane</keyword>
<organism evidence="4 5">
    <name type="scientific">Rhodosorus marinus</name>
    <dbReference type="NCBI Taxonomy" id="101924"/>
    <lineage>
        <taxon>Eukaryota</taxon>
        <taxon>Rhodophyta</taxon>
        <taxon>Stylonematophyceae</taxon>
        <taxon>Stylonematales</taxon>
        <taxon>Stylonemataceae</taxon>
        <taxon>Rhodosorus</taxon>
    </lineage>
</organism>
<feature type="transmembrane region" description="Helical" evidence="2">
    <location>
        <begin position="423"/>
        <end position="443"/>
    </location>
</feature>
<feature type="transmembrane region" description="Helical" evidence="2">
    <location>
        <begin position="455"/>
        <end position="475"/>
    </location>
</feature>
<dbReference type="PANTHER" id="PTHR11360:SF290">
    <property type="entry name" value="MONOCARBOXYLATE MFS PERMEASE"/>
    <property type="match status" value="1"/>
</dbReference>
<dbReference type="PROSITE" id="PS50850">
    <property type="entry name" value="MFS"/>
    <property type="match status" value="1"/>
</dbReference>
<feature type="transmembrane region" description="Helical" evidence="2">
    <location>
        <begin position="392"/>
        <end position="411"/>
    </location>
</feature>
<dbReference type="GO" id="GO:0016020">
    <property type="term" value="C:membrane"/>
    <property type="evidence" value="ECO:0007669"/>
    <property type="project" value="UniProtKB-SubCell"/>
</dbReference>
<dbReference type="EMBL" id="JAMWBK010000002">
    <property type="protein sequence ID" value="KAJ8907271.1"/>
    <property type="molecule type" value="Genomic_DNA"/>
</dbReference>
<evidence type="ECO:0000313" key="5">
    <source>
        <dbReference type="Proteomes" id="UP001157974"/>
    </source>
</evidence>
<dbReference type="SUPFAM" id="SSF103473">
    <property type="entry name" value="MFS general substrate transporter"/>
    <property type="match status" value="1"/>
</dbReference>
<feature type="transmembrane region" description="Helical" evidence="2">
    <location>
        <begin position="354"/>
        <end position="372"/>
    </location>
</feature>